<dbReference type="Pfam" id="PF00175">
    <property type="entry name" value="NAD_binding_1"/>
    <property type="match status" value="1"/>
</dbReference>
<dbReference type="SUPFAM" id="SSF63380">
    <property type="entry name" value="Riboflavin synthase domain-like"/>
    <property type="match status" value="1"/>
</dbReference>
<comment type="cofactor">
    <cofactor evidence="14">
        <name>heme</name>
        <dbReference type="ChEBI" id="CHEBI:30413"/>
    </cofactor>
</comment>
<dbReference type="InterPro" id="IPR039261">
    <property type="entry name" value="FNR_nucleotide-bd"/>
</dbReference>
<dbReference type="SUPFAM" id="SSF52218">
    <property type="entry name" value="Flavoproteins"/>
    <property type="match status" value="1"/>
</dbReference>
<dbReference type="PROSITE" id="PS51384">
    <property type="entry name" value="FAD_FR"/>
    <property type="match status" value="1"/>
</dbReference>
<keyword evidence="6 14" id="KW-0479">Metal-binding</keyword>
<dbReference type="PROSITE" id="PS50902">
    <property type="entry name" value="FLAVODOXIN_LIKE"/>
    <property type="match status" value="1"/>
</dbReference>
<feature type="domain" description="FAD-binding FR-type" evidence="16">
    <location>
        <begin position="704"/>
        <end position="948"/>
    </location>
</feature>
<dbReference type="EMBL" id="JBBUTH010000007">
    <property type="protein sequence ID" value="MEK8051456.1"/>
    <property type="molecule type" value="Genomic_DNA"/>
</dbReference>
<dbReference type="CDD" id="cd11068">
    <property type="entry name" value="CYP120A1"/>
    <property type="match status" value="1"/>
</dbReference>
<dbReference type="PIRSF" id="PIRSF000209">
    <property type="entry name" value="Bifunctional_P450_P450R"/>
    <property type="match status" value="1"/>
</dbReference>
<keyword evidence="12 14" id="KW-0503">Monooxygenase</keyword>
<gene>
    <name evidence="17" type="ORF">AACH10_14480</name>
</gene>
<dbReference type="PROSITE" id="PS00086">
    <property type="entry name" value="CYTOCHROME_P450"/>
    <property type="match status" value="1"/>
</dbReference>
<keyword evidence="8 14" id="KW-0521">NADP</keyword>
<dbReference type="Proteomes" id="UP001365405">
    <property type="component" value="Unassembled WGS sequence"/>
</dbReference>
<keyword evidence="18" id="KW-1185">Reference proteome</keyword>
<evidence type="ECO:0000313" key="17">
    <source>
        <dbReference type="EMBL" id="MEK8051456.1"/>
    </source>
</evidence>
<keyword evidence="7 14" id="KW-0274">FAD</keyword>
<evidence type="ECO:0000256" key="7">
    <source>
        <dbReference type="ARBA" id="ARBA00022827"/>
    </source>
</evidence>
<sequence>MPSRNPLHPIPHPPQLPLLGNLLSLDASRPMQSMQALAQQLGPVYWLKMPGTKLVVVTSAALAEEVCDTTRFDKSTIGTLRRLRPLSHGLFTSDTKERTWSKPHGILMPNFTQKAMRGYHPMMLDIAQQLVAKWARLNADDTVDVVRDMTALTLDTIGLCGFGYRFNSFYREGFHPFVDALTRSLETVQRRRGIPLEHWRLRREMAQMERDVAYMHGMVEAIVRERRASGLGLAEMPDLLSYMLAGEDKASGERLDDREIRDECIEFLIAGHETTSNLLSFALVELMRHPEVLARARAEVDAVFGTDTAVWPDHAQVNQLPYVQQVLKETLRLYPPAPGIGLQARADTTIGGAMAYPVPRRSLVILNTLALHRDPAVWGPDPEAFDPDRFTRAAEAARPAHAWKPFGNGQRACIGRQFAMQEATLVLGLILQRFELVDPSGYQLRIREALTIKPEGLHIHVRARRLAQPVTVPASAGSAARGPAPAAAAPAAAAPAIPLLPVAAAGTPLLVLHGSNGGTAEDIAQQLAEAGRARGLAVTVAPLDAHADTLPEALPEVLRGGGLLLLVSASYNGTPPDNARAFCAGLARPAAADALAGLRYAVFGCGHRDWSSTYQAVPRQIDAALAARGAQRLLPRGEGDAREDLDADFQAWAATLWPAVAAALGGAPAGLAAPTQVDSAAALPEPLALHWLPAATVPAASRLPGALPLTVRVNRELQCGANGQPPERSTRHIEFSLPPGAEATWQVGDHLALLPRNPDALVQRALRRLGLDGEARLQLAPPAPGARRWLHLPYADEGAAQPLHQLFAEALELQAPATRRQLQLLAAHTRCPHTGGQMAALAAEWDAAPDAPRPSLLQLLERWPACEAPLAALLPLWPALAPRHYSVASSPVVDAQRVALTVSVVDAPSRLDPAQRHRGVCSGQLQQAQPGDVWWGRLQRGAPGFTLPDDPTVPLLMVAAGSGIAPFRGFAQQRAALQAAGARLGPALLVFGCRHPQLDALYADELQAWAKAGVLQLLYAHSRQGAEPVYVQHRLAQQADAVWALIGQPQARIHVCGDGARMEPAVRAALQAIARDHGAGDDWLATLQREQRYLLDVWAGG</sequence>
<dbReference type="PRINTS" id="PR00371">
    <property type="entry name" value="FPNCR"/>
</dbReference>
<evidence type="ECO:0000256" key="9">
    <source>
        <dbReference type="ARBA" id="ARBA00022982"/>
    </source>
</evidence>
<dbReference type="InterPro" id="IPR029039">
    <property type="entry name" value="Flavoprotein-like_sf"/>
</dbReference>
<dbReference type="InterPro" id="IPR003097">
    <property type="entry name" value="CysJ-like_FAD-binding"/>
</dbReference>
<dbReference type="Gene3D" id="1.20.990.10">
    <property type="entry name" value="NADPH-cytochrome p450 Reductase, Chain A, domain 3"/>
    <property type="match status" value="1"/>
</dbReference>
<dbReference type="InterPro" id="IPR023173">
    <property type="entry name" value="NADPH_Cyt_P450_Rdtase_alpha"/>
</dbReference>
<evidence type="ECO:0000256" key="14">
    <source>
        <dbReference type="PIRNR" id="PIRNR000209"/>
    </source>
</evidence>
<dbReference type="InterPro" id="IPR001128">
    <property type="entry name" value="Cyt_P450"/>
</dbReference>
<dbReference type="InterPro" id="IPR017972">
    <property type="entry name" value="Cyt_P450_CS"/>
</dbReference>
<evidence type="ECO:0000256" key="8">
    <source>
        <dbReference type="ARBA" id="ARBA00022857"/>
    </source>
</evidence>
<dbReference type="EC" id="1.14.14.1" evidence="14"/>
<dbReference type="PRINTS" id="PR00369">
    <property type="entry name" value="FLAVODOXIN"/>
</dbReference>
<dbReference type="InterPro" id="IPR008254">
    <property type="entry name" value="Flavodoxin/NO_synth"/>
</dbReference>
<keyword evidence="3 14" id="KW-0349">Heme</keyword>
<dbReference type="InterPro" id="IPR001433">
    <property type="entry name" value="OxRdtase_FAD/NAD-bd"/>
</dbReference>
<comment type="cofactor">
    <cofactor evidence="14">
        <name>FAD</name>
        <dbReference type="ChEBI" id="CHEBI:57692"/>
    </cofactor>
    <cofactor evidence="14">
        <name>FMN</name>
        <dbReference type="ChEBI" id="CHEBI:58210"/>
    </cofactor>
</comment>
<dbReference type="InterPro" id="IPR036396">
    <property type="entry name" value="Cyt_P450_sf"/>
</dbReference>
<feature type="domain" description="Flavodoxin-like" evidence="15">
    <location>
        <begin position="509"/>
        <end position="657"/>
    </location>
</feature>
<dbReference type="Gene3D" id="2.40.30.10">
    <property type="entry name" value="Translation factors"/>
    <property type="match status" value="1"/>
</dbReference>
<evidence type="ECO:0000256" key="4">
    <source>
        <dbReference type="ARBA" id="ARBA00022630"/>
    </source>
</evidence>
<accession>A0ABU9CI66</accession>
<proteinExistence type="inferred from homology"/>
<dbReference type="InterPro" id="IPR017938">
    <property type="entry name" value="Riboflavin_synthase-like_b-brl"/>
</dbReference>
<dbReference type="PANTHER" id="PTHR19384:SF17">
    <property type="entry name" value="NADPH--CYTOCHROME P450 REDUCTASE"/>
    <property type="match status" value="1"/>
</dbReference>
<evidence type="ECO:0000256" key="1">
    <source>
        <dbReference type="ARBA" id="ARBA00010018"/>
    </source>
</evidence>
<comment type="catalytic activity">
    <reaction evidence="13 14">
        <text>2 oxidized [cytochrome P450] + NADPH = 2 reduced [cytochrome P450] + NADP(+) + H(+)</text>
        <dbReference type="Rhea" id="RHEA:24040"/>
        <dbReference type="Rhea" id="RHEA-COMP:14627"/>
        <dbReference type="Rhea" id="RHEA-COMP:14628"/>
        <dbReference type="ChEBI" id="CHEBI:15378"/>
        <dbReference type="ChEBI" id="CHEBI:55376"/>
        <dbReference type="ChEBI" id="CHEBI:57783"/>
        <dbReference type="ChEBI" id="CHEBI:58349"/>
        <dbReference type="ChEBI" id="CHEBI:60344"/>
        <dbReference type="EC" id="1.6.2.4"/>
    </reaction>
</comment>
<evidence type="ECO:0000259" key="16">
    <source>
        <dbReference type="PROSITE" id="PS51384"/>
    </source>
</evidence>
<dbReference type="InterPro" id="IPR001094">
    <property type="entry name" value="Flavdoxin-like"/>
</dbReference>
<evidence type="ECO:0000256" key="6">
    <source>
        <dbReference type="ARBA" id="ARBA00022723"/>
    </source>
</evidence>
<dbReference type="Pfam" id="PF00067">
    <property type="entry name" value="p450"/>
    <property type="match status" value="1"/>
</dbReference>
<dbReference type="RefSeq" id="WP_341411137.1">
    <property type="nucleotide sequence ID" value="NZ_JBBUTH010000007.1"/>
</dbReference>
<keyword evidence="10 14" id="KW-0560">Oxidoreductase</keyword>
<dbReference type="Gene3D" id="3.40.50.80">
    <property type="entry name" value="Nucleotide-binding domain of ferredoxin-NADP reductase (FNR) module"/>
    <property type="match status" value="1"/>
</dbReference>
<dbReference type="InterPro" id="IPR001709">
    <property type="entry name" value="Flavoprot_Pyr_Nucl_cyt_Rdtase"/>
</dbReference>
<name>A0ABU9CI66_9BURK</name>
<dbReference type="Pfam" id="PF00667">
    <property type="entry name" value="FAD_binding_1"/>
    <property type="match status" value="1"/>
</dbReference>
<evidence type="ECO:0000256" key="10">
    <source>
        <dbReference type="ARBA" id="ARBA00023002"/>
    </source>
</evidence>
<reference evidence="17 18" key="1">
    <citation type="submission" date="2024-04" db="EMBL/GenBank/DDBJ databases">
        <title>Novel species of the genus Ideonella isolated from streams.</title>
        <authorList>
            <person name="Lu H."/>
        </authorList>
    </citation>
    <scope>NUCLEOTIDE SEQUENCE [LARGE SCALE GENOMIC DNA]</scope>
    <source>
        <strain evidence="17 18">DXS22W</strain>
    </source>
</reference>
<keyword evidence="9 14" id="KW-0249">Electron transport</keyword>
<keyword evidence="2 14" id="KW-0813">Transport</keyword>
<protein>
    <recommendedName>
        <fullName evidence="14">Bifunctional cytochrome P450/NADPH--P450 reductase</fullName>
    </recommendedName>
    <domain>
        <recommendedName>
            <fullName evidence="14">Cytochrome P450</fullName>
            <ecNumber evidence="14">1.14.14.1</ecNumber>
        </recommendedName>
    </domain>
    <domain>
        <recommendedName>
            <fullName evidence="14">NADPH--cytochrome P450 reductase</fullName>
            <ecNumber evidence="14">1.6.2.4</ecNumber>
        </recommendedName>
    </domain>
</protein>
<evidence type="ECO:0000259" key="15">
    <source>
        <dbReference type="PROSITE" id="PS50902"/>
    </source>
</evidence>
<dbReference type="Gene3D" id="1.10.630.10">
    <property type="entry name" value="Cytochrome P450"/>
    <property type="match status" value="1"/>
</dbReference>
<comment type="similarity">
    <text evidence="1 14">In the N-terminal section; belongs to the cytochrome P450 family.</text>
</comment>
<evidence type="ECO:0000256" key="11">
    <source>
        <dbReference type="ARBA" id="ARBA00023004"/>
    </source>
</evidence>
<evidence type="ECO:0000313" key="18">
    <source>
        <dbReference type="Proteomes" id="UP001365405"/>
    </source>
</evidence>
<dbReference type="PANTHER" id="PTHR19384">
    <property type="entry name" value="NITRIC OXIDE SYNTHASE-RELATED"/>
    <property type="match status" value="1"/>
</dbReference>
<evidence type="ECO:0000256" key="12">
    <source>
        <dbReference type="ARBA" id="ARBA00023033"/>
    </source>
</evidence>
<dbReference type="SUPFAM" id="SSF48264">
    <property type="entry name" value="Cytochrome P450"/>
    <property type="match status" value="1"/>
</dbReference>
<dbReference type="EC" id="1.6.2.4" evidence="14"/>
<dbReference type="Pfam" id="PF00258">
    <property type="entry name" value="Flavodoxin_1"/>
    <property type="match status" value="1"/>
</dbReference>
<organism evidence="17 18">
    <name type="scientific">Pseudaquabacterium inlustre</name>
    <dbReference type="NCBI Taxonomy" id="2984192"/>
    <lineage>
        <taxon>Bacteria</taxon>
        <taxon>Pseudomonadati</taxon>
        <taxon>Pseudomonadota</taxon>
        <taxon>Betaproteobacteria</taxon>
        <taxon>Burkholderiales</taxon>
        <taxon>Sphaerotilaceae</taxon>
        <taxon>Pseudaquabacterium</taxon>
    </lineage>
</organism>
<keyword evidence="5 14" id="KW-0288">FMN</keyword>
<dbReference type="InterPro" id="IPR023206">
    <property type="entry name" value="Bifunctional_P450_P450_red"/>
</dbReference>
<dbReference type="Gene3D" id="3.40.50.360">
    <property type="match status" value="1"/>
</dbReference>
<comment type="catalytic activity">
    <reaction evidence="14">
        <text>an organic molecule + reduced [NADPH--hemoprotein reductase] + O2 = an alcohol + oxidized [NADPH--hemoprotein reductase] + H2O + H(+)</text>
        <dbReference type="Rhea" id="RHEA:17149"/>
        <dbReference type="Rhea" id="RHEA-COMP:11964"/>
        <dbReference type="Rhea" id="RHEA-COMP:11965"/>
        <dbReference type="ChEBI" id="CHEBI:15377"/>
        <dbReference type="ChEBI" id="CHEBI:15378"/>
        <dbReference type="ChEBI" id="CHEBI:15379"/>
        <dbReference type="ChEBI" id="CHEBI:30879"/>
        <dbReference type="ChEBI" id="CHEBI:57618"/>
        <dbReference type="ChEBI" id="CHEBI:58210"/>
        <dbReference type="ChEBI" id="CHEBI:142491"/>
        <dbReference type="EC" id="1.14.14.1"/>
    </reaction>
</comment>
<evidence type="ECO:0000256" key="3">
    <source>
        <dbReference type="ARBA" id="ARBA00022617"/>
    </source>
</evidence>
<evidence type="ECO:0000256" key="2">
    <source>
        <dbReference type="ARBA" id="ARBA00022448"/>
    </source>
</evidence>
<dbReference type="InterPro" id="IPR017927">
    <property type="entry name" value="FAD-bd_FR_type"/>
</dbReference>
<comment type="caution">
    <text evidence="17">The sequence shown here is derived from an EMBL/GenBank/DDBJ whole genome shotgun (WGS) entry which is preliminary data.</text>
</comment>
<dbReference type="SUPFAM" id="SSF52343">
    <property type="entry name" value="Ferredoxin reductase-like, C-terminal NADP-linked domain"/>
    <property type="match status" value="1"/>
</dbReference>
<evidence type="ECO:0000256" key="13">
    <source>
        <dbReference type="ARBA" id="ARBA00049342"/>
    </source>
</evidence>
<keyword evidence="4 14" id="KW-0285">Flavoprotein</keyword>
<keyword evidence="11 14" id="KW-0408">Iron</keyword>
<evidence type="ECO:0000256" key="5">
    <source>
        <dbReference type="ARBA" id="ARBA00022643"/>
    </source>
</evidence>